<feature type="domain" description="Tryptophan synthase beta chain-like PALP" evidence="4">
    <location>
        <begin position="80"/>
        <end position="383"/>
    </location>
</feature>
<gene>
    <name evidence="5" type="ORF">AVDCRST_MAG58-3148</name>
</gene>
<dbReference type="GO" id="GO:0006567">
    <property type="term" value="P:L-threonine catabolic process"/>
    <property type="evidence" value="ECO:0007669"/>
    <property type="project" value="TreeGrafter"/>
</dbReference>
<evidence type="ECO:0000256" key="3">
    <source>
        <dbReference type="ARBA" id="ARBA00023239"/>
    </source>
</evidence>
<dbReference type="GO" id="GO:0004794">
    <property type="term" value="F:threonine deaminase activity"/>
    <property type="evidence" value="ECO:0007669"/>
    <property type="project" value="TreeGrafter"/>
</dbReference>
<evidence type="ECO:0000259" key="4">
    <source>
        <dbReference type="Pfam" id="PF00291"/>
    </source>
</evidence>
<dbReference type="PANTHER" id="PTHR48078">
    <property type="entry name" value="THREONINE DEHYDRATASE, MITOCHONDRIAL-RELATED"/>
    <property type="match status" value="1"/>
</dbReference>
<dbReference type="CDD" id="cd01563">
    <property type="entry name" value="Thr-synth_1"/>
    <property type="match status" value="1"/>
</dbReference>
<dbReference type="GO" id="GO:0030170">
    <property type="term" value="F:pyridoxal phosphate binding"/>
    <property type="evidence" value="ECO:0007669"/>
    <property type="project" value="InterPro"/>
</dbReference>
<proteinExistence type="predicted"/>
<dbReference type="InterPro" id="IPR050147">
    <property type="entry name" value="Ser/Thr_Dehydratase"/>
</dbReference>
<dbReference type="GO" id="GO:0009097">
    <property type="term" value="P:isoleucine biosynthetic process"/>
    <property type="evidence" value="ECO:0007669"/>
    <property type="project" value="TreeGrafter"/>
</dbReference>
<evidence type="ECO:0000313" key="5">
    <source>
        <dbReference type="EMBL" id="CAA9464168.1"/>
    </source>
</evidence>
<evidence type="ECO:0000256" key="1">
    <source>
        <dbReference type="ARBA" id="ARBA00001933"/>
    </source>
</evidence>
<dbReference type="InterPro" id="IPR000634">
    <property type="entry name" value="Ser/Thr_deHydtase_PyrdxlP-BS"/>
</dbReference>
<organism evidence="5">
    <name type="scientific">uncultured Rubrobacteraceae bacterium</name>
    <dbReference type="NCBI Taxonomy" id="349277"/>
    <lineage>
        <taxon>Bacteria</taxon>
        <taxon>Bacillati</taxon>
        <taxon>Actinomycetota</taxon>
        <taxon>Rubrobacteria</taxon>
        <taxon>Rubrobacterales</taxon>
        <taxon>Rubrobacteraceae</taxon>
        <taxon>environmental samples</taxon>
    </lineage>
</organism>
<name>A0A6J4RB50_9ACTN</name>
<evidence type="ECO:0000256" key="2">
    <source>
        <dbReference type="ARBA" id="ARBA00022898"/>
    </source>
</evidence>
<dbReference type="InterPro" id="IPR001926">
    <property type="entry name" value="TrpB-like_PALP"/>
</dbReference>
<dbReference type="EMBL" id="CADCVF010000065">
    <property type="protein sequence ID" value="CAA9464168.1"/>
    <property type="molecule type" value="Genomic_DNA"/>
</dbReference>
<dbReference type="InterPro" id="IPR036052">
    <property type="entry name" value="TrpB-like_PALP_sf"/>
</dbReference>
<dbReference type="GO" id="GO:0006565">
    <property type="term" value="P:L-serine catabolic process"/>
    <property type="evidence" value="ECO:0007669"/>
    <property type="project" value="TreeGrafter"/>
</dbReference>
<dbReference type="GO" id="GO:0004795">
    <property type="term" value="F:threonine synthase activity"/>
    <property type="evidence" value="ECO:0007669"/>
    <property type="project" value="UniProtKB-EC"/>
</dbReference>
<dbReference type="GO" id="GO:0003941">
    <property type="term" value="F:L-serine ammonia-lyase activity"/>
    <property type="evidence" value="ECO:0007669"/>
    <property type="project" value="TreeGrafter"/>
</dbReference>
<dbReference type="Pfam" id="PF00291">
    <property type="entry name" value="PALP"/>
    <property type="match status" value="1"/>
</dbReference>
<dbReference type="PANTHER" id="PTHR48078:SF6">
    <property type="entry name" value="L-THREONINE DEHYDRATASE CATABOLIC TDCB"/>
    <property type="match status" value="1"/>
</dbReference>
<sequence length="415" mass="43661">MNDTGSTLTHLQGALSGKTYPAEGLIGLDPADGRPLLARYDLEKATRTLTARSLAARRTGGLWRWAELLPVRDRSNVVYLGEGDTPLLAQPRLGEALGVPRLATKAEGLNPTGSFKARGMAVAVSRAVELGVTSFVAPSAGNAAGALAAYGAAAGSRVTVLTPVDATPANQQEVLAMGARLVLVRGLISDCGKISTALADRFGAFDVSTLKEPYRVEGKKTMGFELAEQRGWRLPDVIVYPTGGGTGLVGMWKAFDELEALGLIGTDRPRMVSVQAEGCAPIVRAFERGEHFAEPWQDAKTRASGIRVPSAVGDFLILESLRESGGTAVAVGEDSISEMQTFAGRMGAGYMSPESAAALAAVPALLERGEVGRDEEVVVFDCGIGQKYPPPQDLPEPPIVDPDDLDIDALAHSLR</sequence>
<keyword evidence="2" id="KW-0663">Pyridoxal phosphate</keyword>
<dbReference type="AlphaFoldDB" id="A0A6J4RB50"/>
<dbReference type="PROSITE" id="PS00165">
    <property type="entry name" value="DEHYDRATASE_SER_THR"/>
    <property type="match status" value="1"/>
</dbReference>
<comment type="cofactor">
    <cofactor evidence="1">
        <name>pyridoxal 5'-phosphate</name>
        <dbReference type="ChEBI" id="CHEBI:597326"/>
    </cofactor>
</comment>
<dbReference type="Gene3D" id="3.40.50.1100">
    <property type="match status" value="2"/>
</dbReference>
<dbReference type="NCBIfam" id="NF006050">
    <property type="entry name" value="PRK08197.1"/>
    <property type="match status" value="1"/>
</dbReference>
<keyword evidence="3 5" id="KW-0456">Lyase</keyword>
<accession>A0A6J4RB50</accession>
<dbReference type="EC" id="4.2.3.1" evidence="5"/>
<protein>
    <submittedName>
        <fullName evidence="5">Threonine synthase</fullName>
        <ecNumber evidence="5">4.2.3.1</ecNumber>
    </submittedName>
</protein>
<reference evidence="5" key="1">
    <citation type="submission" date="2020-02" db="EMBL/GenBank/DDBJ databases">
        <authorList>
            <person name="Meier V. D."/>
        </authorList>
    </citation>
    <scope>NUCLEOTIDE SEQUENCE</scope>
    <source>
        <strain evidence="5">AVDCRST_MAG58</strain>
    </source>
</reference>
<dbReference type="SUPFAM" id="SSF53686">
    <property type="entry name" value="Tryptophan synthase beta subunit-like PLP-dependent enzymes"/>
    <property type="match status" value="1"/>
</dbReference>